<dbReference type="AlphaFoldDB" id="A0A0A9GZT1"/>
<reference evidence="1" key="1">
    <citation type="submission" date="2014-09" db="EMBL/GenBank/DDBJ databases">
        <authorList>
            <person name="Magalhaes I.L.F."/>
            <person name="Oliveira U."/>
            <person name="Santos F.R."/>
            <person name="Vidigal T.H.D.A."/>
            <person name="Brescovit A.D."/>
            <person name="Santos A.J."/>
        </authorList>
    </citation>
    <scope>NUCLEOTIDE SEQUENCE</scope>
    <source>
        <tissue evidence="1">Shoot tissue taken approximately 20 cm above the soil surface</tissue>
    </source>
</reference>
<sequence>MQIILLSMRNVWMSISSKVIETALIFISAHRKNS</sequence>
<proteinExistence type="predicted"/>
<protein>
    <submittedName>
        <fullName evidence="1">Uncharacterized protein</fullName>
    </submittedName>
</protein>
<reference evidence="1" key="2">
    <citation type="journal article" date="2015" name="Data Brief">
        <title>Shoot transcriptome of the giant reed, Arundo donax.</title>
        <authorList>
            <person name="Barrero R.A."/>
            <person name="Guerrero F.D."/>
            <person name="Moolhuijzen P."/>
            <person name="Goolsby J.A."/>
            <person name="Tidwell J."/>
            <person name="Bellgard S.E."/>
            <person name="Bellgard M.I."/>
        </authorList>
    </citation>
    <scope>NUCLEOTIDE SEQUENCE</scope>
    <source>
        <tissue evidence="1">Shoot tissue taken approximately 20 cm above the soil surface</tissue>
    </source>
</reference>
<evidence type="ECO:0000313" key="1">
    <source>
        <dbReference type="EMBL" id="JAE28086.1"/>
    </source>
</evidence>
<organism evidence="1">
    <name type="scientific">Arundo donax</name>
    <name type="common">Giant reed</name>
    <name type="synonym">Donax arundinaceus</name>
    <dbReference type="NCBI Taxonomy" id="35708"/>
    <lineage>
        <taxon>Eukaryota</taxon>
        <taxon>Viridiplantae</taxon>
        <taxon>Streptophyta</taxon>
        <taxon>Embryophyta</taxon>
        <taxon>Tracheophyta</taxon>
        <taxon>Spermatophyta</taxon>
        <taxon>Magnoliopsida</taxon>
        <taxon>Liliopsida</taxon>
        <taxon>Poales</taxon>
        <taxon>Poaceae</taxon>
        <taxon>PACMAD clade</taxon>
        <taxon>Arundinoideae</taxon>
        <taxon>Arundineae</taxon>
        <taxon>Arundo</taxon>
    </lineage>
</organism>
<dbReference type="EMBL" id="GBRH01169810">
    <property type="protein sequence ID" value="JAE28086.1"/>
    <property type="molecule type" value="Transcribed_RNA"/>
</dbReference>
<accession>A0A0A9GZT1</accession>
<name>A0A0A9GZT1_ARUDO</name>